<dbReference type="EMBL" id="OCNH01000002">
    <property type="protein sequence ID" value="SOD89566.1"/>
    <property type="molecule type" value="Genomic_DNA"/>
</dbReference>
<sequence>MRLFCLITVLLLSIVGTAMSQSSTNSHLMLPGAKRKFIGLSHIEVDLGQKNTLIIGFDRFAQVQARPNVDSVLRLFVADFRKVDDSTQSSTRATHALFKLGETDRSLVFRHTPESTTAFRFSEGDEPILLKTRQDTLQVVWVSSVLQATPDDFSVYLLINNLHDIDRLLRNGGVNQKLQTALESVRQYKGHDLTSPKMAFNVIQNSDAKATFLAPGLARSPFLSIQPGIGVGLIRGQWASSFNLDLQFIPSRFHRISYGVGYTSNFFFSQQTPDGALQAFRNDFLNVGVAFYRSHKESRGTAFDRQLASFYVGIPVYRRGGYFSSNTIRLGGTVYQNGLFKVQPEMYMNGFFRKVSPGLRVVVGF</sequence>
<keyword evidence="1" id="KW-0732">Signal</keyword>
<dbReference type="AlphaFoldDB" id="A0A286G2V3"/>
<keyword evidence="3" id="KW-1185">Reference proteome</keyword>
<feature type="signal peptide" evidence="1">
    <location>
        <begin position="1"/>
        <end position="20"/>
    </location>
</feature>
<feature type="chain" id="PRO_5012606113" evidence="1">
    <location>
        <begin position="21"/>
        <end position="365"/>
    </location>
</feature>
<evidence type="ECO:0000313" key="2">
    <source>
        <dbReference type="EMBL" id="SOD89566.1"/>
    </source>
</evidence>
<dbReference type="Proteomes" id="UP000219452">
    <property type="component" value="Unassembled WGS sequence"/>
</dbReference>
<accession>A0A286G2V3</accession>
<proteinExistence type="predicted"/>
<name>A0A286G2V3_9BACT</name>
<organism evidence="2 3">
    <name type="scientific">Spirosoma fluviale</name>
    <dbReference type="NCBI Taxonomy" id="1597977"/>
    <lineage>
        <taxon>Bacteria</taxon>
        <taxon>Pseudomonadati</taxon>
        <taxon>Bacteroidota</taxon>
        <taxon>Cytophagia</taxon>
        <taxon>Cytophagales</taxon>
        <taxon>Cytophagaceae</taxon>
        <taxon>Spirosoma</taxon>
    </lineage>
</organism>
<gene>
    <name evidence="2" type="ORF">SAMN06269250_3114</name>
</gene>
<evidence type="ECO:0000256" key="1">
    <source>
        <dbReference type="SAM" id="SignalP"/>
    </source>
</evidence>
<evidence type="ECO:0000313" key="3">
    <source>
        <dbReference type="Proteomes" id="UP000219452"/>
    </source>
</evidence>
<protein>
    <submittedName>
        <fullName evidence="2">Uncharacterized protein</fullName>
    </submittedName>
</protein>
<reference evidence="3" key="1">
    <citation type="submission" date="2017-09" db="EMBL/GenBank/DDBJ databases">
        <authorList>
            <person name="Varghese N."/>
            <person name="Submissions S."/>
        </authorList>
    </citation>
    <scope>NUCLEOTIDE SEQUENCE [LARGE SCALE GENOMIC DNA]</scope>
    <source>
        <strain evidence="3">DSM 29961</strain>
    </source>
</reference>